<feature type="compositionally biased region" description="Polar residues" evidence="1">
    <location>
        <begin position="80"/>
        <end position="90"/>
    </location>
</feature>
<reference evidence="4" key="1">
    <citation type="submission" date="2017-02" db="UniProtKB">
        <authorList>
            <consortium name="WormBaseParasite"/>
        </authorList>
    </citation>
    <scope>IDENTIFICATION</scope>
</reference>
<evidence type="ECO:0000313" key="3">
    <source>
        <dbReference type="Proteomes" id="UP000267096"/>
    </source>
</evidence>
<reference evidence="2 3" key="2">
    <citation type="submission" date="2018-11" db="EMBL/GenBank/DDBJ databases">
        <authorList>
            <consortium name="Pathogen Informatics"/>
        </authorList>
    </citation>
    <scope>NUCLEOTIDE SEQUENCE [LARGE SCALE GENOMIC DNA]</scope>
</reference>
<feature type="region of interest" description="Disordered" evidence="1">
    <location>
        <begin position="1"/>
        <end position="90"/>
    </location>
</feature>
<dbReference type="AlphaFoldDB" id="A0A0M3K727"/>
<organism evidence="4">
    <name type="scientific">Anisakis simplex</name>
    <name type="common">Herring worm</name>
    <dbReference type="NCBI Taxonomy" id="6269"/>
    <lineage>
        <taxon>Eukaryota</taxon>
        <taxon>Metazoa</taxon>
        <taxon>Ecdysozoa</taxon>
        <taxon>Nematoda</taxon>
        <taxon>Chromadorea</taxon>
        <taxon>Rhabditida</taxon>
        <taxon>Spirurina</taxon>
        <taxon>Ascaridomorpha</taxon>
        <taxon>Ascaridoidea</taxon>
        <taxon>Anisakidae</taxon>
        <taxon>Anisakis</taxon>
        <taxon>Anisakis simplex complex</taxon>
    </lineage>
</organism>
<protein>
    <submittedName>
        <fullName evidence="2 4">Uncharacterized protein</fullName>
    </submittedName>
</protein>
<feature type="compositionally biased region" description="Basic and acidic residues" evidence="1">
    <location>
        <begin position="1"/>
        <end position="41"/>
    </location>
</feature>
<dbReference type="Proteomes" id="UP000267096">
    <property type="component" value="Unassembled WGS sequence"/>
</dbReference>
<dbReference type="WBParaSite" id="ASIM_0001676801-mRNA-1">
    <property type="protein sequence ID" value="ASIM_0001676801-mRNA-1"/>
    <property type="gene ID" value="ASIM_0001676801"/>
</dbReference>
<dbReference type="EMBL" id="UYRR01032871">
    <property type="protein sequence ID" value="VDK57046.1"/>
    <property type="molecule type" value="Genomic_DNA"/>
</dbReference>
<name>A0A0M3K727_ANISI</name>
<sequence length="90" mass="10497">MDERSRDKGQRGPVEEESKEADGRMDRRNESKERIGGTDRKNRWKNGRTSDGIDADRKQRRIRNLNKSPQLMTMARTRSDTSSSIFRGEI</sequence>
<gene>
    <name evidence="2" type="ORF">ASIM_LOCUS16175</name>
</gene>
<proteinExistence type="predicted"/>
<keyword evidence="3" id="KW-1185">Reference proteome</keyword>
<evidence type="ECO:0000313" key="4">
    <source>
        <dbReference type="WBParaSite" id="ASIM_0001676801-mRNA-1"/>
    </source>
</evidence>
<evidence type="ECO:0000313" key="2">
    <source>
        <dbReference type="EMBL" id="VDK57046.1"/>
    </source>
</evidence>
<evidence type="ECO:0000256" key="1">
    <source>
        <dbReference type="SAM" id="MobiDB-lite"/>
    </source>
</evidence>
<accession>A0A0M3K727</accession>